<sequence length="236" mass="26616">MLNTMNQSPPGRMLGGIGILLGPPQNTQFQMVVKVIKTILPKFAASAIKEGIENENGLNSKLTRFITNTADQENFFANREPMENETRGDSPAVDIGIYLNVNDTGIDPPLITVFEGKRLTTTKLPKKRRREYVIGRDEKGKHVPCGGIERFKLGIHGKKLHHAGMIGYIQDETAEVWHEKINSWISELCQQPSKRAWSEQEQLTPKKNNGQLAEYSSVVKRTDSELHMTHLWISLL</sequence>
<dbReference type="EMBL" id="MTKO01000052">
    <property type="protein sequence ID" value="RWX46745.1"/>
    <property type="molecule type" value="Genomic_DNA"/>
</dbReference>
<organism evidence="1 2">
    <name type="scientific">Candidatus Electrothrix aarhusensis</name>
    <dbReference type="NCBI Taxonomy" id="1859131"/>
    <lineage>
        <taxon>Bacteria</taxon>
        <taxon>Pseudomonadati</taxon>
        <taxon>Thermodesulfobacteriota</taxon>
        <taxon>Desulfobulbia</taxon>
        <taxon>Desulfobulbales</taxon>
        <taxon>Desulfobulbaceae</taxon>
        <taxon>Candidatus Electrothrix</taxon>
    </lineage>
</organism>
<proteinExistence type="predicted"/>
<accession>A0A444J1E7</accession>
<reference evidence="1 2" key="1">
    <citation type="submission" date="2017-01" db="EMBL/GenBank/DDBJ databases">
        <title>The cable genome- insights into the physiology and evolution of filamentous bacteria capable of sulfide oxidation via long distance electron transfer.</title>
        <authorList>
            <person name="Schreiber L."/>
            <person name="Bjerg J.T."/>
            <person name="Boggild A."/>
            <person name="Van De Vossenberg J."/>
            <person name="Meysman F."/>
            <person name="Nielsen L.P."/>
            <person name="Schramm A."/>
            <person name="Kjeldsen K.U."/>
        </authorList>
    </citation>
    <scope>NUCLEOTIDE SEQUENCE [LARGE SCALE GENOMIC DNA]</scope>
    <source>
        <strain evidence="1">MCF</strain>
    </source>
</reference>
<gene>
    <name evidence="1" type="ORF">H206_02291</name>
</gene>
<protein>
    <submittedName>
        <fullName evidence="1">Uncharacterized protein</fullName>
    </submittedName>
</protein>
<evidence type="ECO:0000313" key="1">
    <source>
        <dbReference type="EMBL" id="RWX46745.1"/>
    </source>
</evidence>
<keyword evidence="2" id="KW-1185">Reference proteome</keyword>
<comment type="caution">
    <text evidence="1">The sequence shown here is derived from an EMBL/GenBank/DDBJ whole genome shotgun (WGS) entry which is preliminary data.</text>
</comment>
<dbReference type="AlphaFoldDB" id="A0A444J1E7"/>
<name>A0A444J1E7_9BACT</name>
<evidence type="ECO:0000313" key="2">
    <source>
        <dbReference type="Proteomes" id="UP000287853"/>
    </source>
</evidence>
<dbReference type="Proteomes" id="UP000287853">
    <property type="component" value="Unassembled WGS sequence"/>
</dbReference>